<dbReference type="Gene3D" id="3.40.190.10">
    <property type="entry name" value="Periplasmic binding protein-like II"/>
    <property type="match status" value="4"/>
</dbReference>
<evidence type="ECO:0000256" key="5">
    <source>
        <dbReference type="ARBA" id="ARBA00022723"/>
    </source>
</evidence>
<proteinExistence type="predicted"/>
<dbReference type="SUPFAM" id="SSF53850">
    <property type="entry name" value="Periplasmic binding protein-like II"/>
    <property type="match status" value="2"/>
</dbReference>
<feature type="domain" description="Transferrin-like" evidence="12">
    <location>
        <begin position="479"/>
        <end position="805"/>
    </location>
</feature>
<keyword evidence="6" id="KW-0677">Repeat</keyword>
<dbReference type="FunFam" id="3.40.190.10:FF:000105">
    <property type="entry name" value="Serotransferrin"/>
    <property type="match status" value="1"/>
</dbReference>
<dbReference type="PROSITE" id="PS00206">
    <property type="entry name" value="TRANSFERRIN_LIKE_2"/>
    <property type="match status" value="2"/>
</dbReference>
<evidence type="ECO:0000256" key="1">
    <source>
        <dbReference type="ARBA" id="ARBA00004613"/>
    </source>
</evidence>
<dbReference type="PANTHER" id="PTHR11485:SF31">
    <property type="entry name" value="SEROTRANSFERRIN"/>
    <property type="match status" value="1"/>
</dbReference>
<evidence type="ECO:0000256" key="3">
    <source>
        <dbReference type="ARBA" id="ARBA00022496"/>
    </source>
</evidence>
<protein>
    <recommendedName>
        <fullName evidence="12">Transferrin-like domain-containing protein</fullName>
    </recommendedName>
</protein>
<keyword evidence="10" id="KW-0325">Glycoprotein</keyword>
<evidence type="ECO:0000256" key="2">
    <source>
        <dbReference type="ARBA" id="ARBA00022448"/>
    </source>
</evidence>
<dbReference type="InterPro" id="IPR018195">
    <property type="entry name" value="Transferrin_Fe_BS"/>
</dbReference>
<dbReference type="GO" id="GO:0046872">
    <property type="term" value="F:metal ion binding"/>
    <property type="evidence" value="ECO:0007669"/>
    <property type="project" value="UniProtKB-KW"/>
</dbReference>
<keyword evidence="7" id="KW-0408">Iron</keyword>
<comment type="subcellular location">
    <subcellularLocation>
        <location evidence="1">Secreted</location>
    </subcellularLocation>
</comment>
<keyword evidence="9" id="KW-1015">Disulfide bond</keyword>
<dbReference type="CDD" id="cd13618">
    <property type="entry name" value="PBP2_transferrin_N"/>
    <property type="match status" value="1"/>
</dbReference>
<name>A0AA40LH14_CNENI</name>
<dbReference type="PROSITE" id="PS51408">
    <property type="entry name" value="TRANSFERRIN_LIKE_4"/>
    <property type="match status" value="2"/>
</dbReference>
<dbReference type="GO" id="GO:0005615">
    <property type="term" value="C:extracellular space"/>
    <property type="evidence" value="ECO:0007669"/>
    <property type="project" value="TreeGrafter"/>
</dbReference>
<evidence type="ECO:0000256" key="7">
    <source>
        <dbReference type="ARBA" id="ARBA00023004"/>
    </source>
</evidence>
<dbReference type="GO" id="GO:0006826">
    <property type="term" value="P:iron ion transport"/>
    <property type="evidence" value="ECO:0007669"/>
    <property type="project" value="UniProtKB-KW"/>
</dbReference>
<gene>
    <name evidence="13" type="ORF">QTO34_007106</name>
</gene>
<sequence length="872" mass="95823">MGPWIRVRPRDPGSGRGHAPLGPGEAMRPWVRMKLNPGSGRGRVPLDPGEAGSRVRGRGLAQGGAASSDLGSHGWPGSATQRSERWEAPPLPPARAYIRDTVGLVQDHHNTTQTGRMRLTIPALLACAILGLCLAVPEKTVRWCTISEPENTKCTTFQKQNLDLQKAVTLDCVKKSSHYECIEAIEKGRADAMTLDAGLVFEASQAPHNLKPVVAEYYGSKENPQTSYYAVAVVKKGSGFQLNQLRGKKSCHTGLDRSAGWKIPMGTLYNELPEPQENLQKAAANFFAGSCVPGADGTAFPKLCQLCAGKGKDKCAFSHHEPYFGYSGALKCLKDGAGEVAFVKHLTVLEDLPQADWDQYELLCRDNTRKPVDKYEECHLASVPSHAVVARSVGGNEDWIWELLNQAQEDYGRGTTGDFQLFSSSEGKDLLFKDSTQGFLRIPPKMDSWMYLGYEYASAMKNLKAKTRPDASTAGCNTVKWCAIGHQERLKCDEWSINSKGKIECESAETTEDCIAMIMKGEADAMSLDGGFIYIAGKCGLVPVLAENYKTSSNCKNTPERGYLAVAVVKSSSPEDLTWNTLQGKRSCHTAVDRTAGWNIPMGLLYNRINHCEFDKFFSQGCAPGYARSSSLCALCVGSASVPGKECEPNNNERYYGYTGAFRCLVESGDVAFVKEETVMQNTDGKNTDEWAKNLKQEDFKLLCTDGTRKPVTEAENCYLARSPNHGVVSRQDKAACVRQVLLEQQVQFGKNGNDCLGDFCLFKSETKDLLFRDDTKCLAELQERTTYESYLGAEYVTAVGNLKQCSTSKILEACGVQEVDTTNASLEKFLWPPARACGRYALYDKRTTTPIRTFGNLALAEEIQLKELPLP</sequence>
<dbReference type="GO" id="GO:0005769">
    <property type="term" value="C:early endosome"/>
    <property type="evidence" value="ECO:0007669"/>
    <property type="project" value="TreeGrafter"/>
</dbReference>
<dbReference type="GO" id="GO:0019731">
    <property type="term" value="P:antibacterial humoral response"/>
    <property type="evidence" value="ECO:0007669"/>
    <property type="project" value="TreeGrafter"/>
</dbReference>
<dbReference type="Pfam" id="PF00405">
    <property type="entry name" value="Transferrin"/>
    <property type="match status" value="2"/>
</dbReference>
<dbReference type="GO" id="GO:0051241">
    <property type="term" value="P:negative regulation of multicellular organismal process"/>
    <property type="evidence" value="ECO:0007669"/>
    <property type="project" value="UniProtKB-ARBA"/>
</dbReference>
<dbReference type="PANTHER" id="PTHR11485">
    <property type="entry name" value="TRANSFERRIN"/>
    <property type="match status" value="1"/>
</dbReference>
<dbReference type="CDD" id="cd13617">
    <property type="entry name" value="PBP2_transferrin_C"/>
    <property type="match status" value="1"/>
</dbReference>
<dbReference type="AlphaFoldDB" id="A0AA40LH14"/>
<dbReference type="Proteomes" id="UP001177744">
    <property type="component" value="Unassembled WGS sequence"/>
</dbReference>
<keyword evidence="3" id="KW-0410">Iron transport</keyword>
<keyword evidence="14" id="KW-1185">Reference proteome</keyword>
<dbReference type="GO" id="GO:0055037">
    <property type="term" value="C:recycling endosome"/>
    <property type="evidence" value="ECO:0007669"/>
    <property type="project" value="TreeGrafter"/>
</dbReference>
<keyword evidence="4" id="KW-0964">Secreted</keyword>
<reference evidence="13" key="1">
    <citation type="submission" date="2023-06" db="EMBL/GenBank/DDBJ databases">
        <title>Reference genome for the Northern bat (Eptesicus nilssonii), a most northern bat species.</title>
        <authorList>
            <person name="Laine V.N."/>
            <person name="Pulliainen A.T."/>
            <person name="Lilley T.M."/>
        </authorList>
    </citation>
    <scope>NUCLEOTIDE SEQUENCE</scope>
    <source>
        <strain evidence="13">BLF_Eptnil</strain>
        <tissue evidence="13">Kidney</tissue>
    </source>
</reference>
<dbReference type="PROSITE" id="PS00207">
    <property type="entry name" value="TRANSFERRIN_LIKE_3"/>
    <property type="match status" value="2"/>
</dbReference>
<evidence type="ECO:0000256" key="9">
    <source>
        <dbReference type="ARBA" id="ARBA00023157"/>
    </source>
</evidence>
<dbReference type="InterPro" id="IPR001156">
    <property type="entry name" value="Transferrin-like_dom"/>
</dbReference>
<dbReference type="EMBL" id="JAULJE010000018">
    <property type="protein sequence ID" value="KAK1332430.1"/>
    <property type="molecule type" value="Genomic_DNA"/>
</dbReference>
<dbReference type="PRINTS" id="PR00422">
    <property type="entry name" value="TRANSFERRIN"/>
</dbReference>
<evidence type="ECO:0000256" key="8">
    <source>
        <dbReference type="ARBA" id="ARBA00023065"/>
    </source>
</evidence>
<dbReference type="GO" id="GO:0005886">
    <property type="term" value="C:plasma membrane"/>
    <property type="evidence" value="ECO:0007669"/>
    <property type="project" value="TreeGrafter"/>
</dbReference>
<feature type="region of interest" description="Disordered" evidence="11">
    <location>
        <begin position="1"/>
        <end position="86"/>
    </location>
</feature>
<dbReference type="SMART" id="SM00094">
    <property type="entry name" value="TR_FER"/>
    <property type="match status" value="2"/>
</dbReference>
<evidence type="ECO:0000256" key="11">
    <source>
        <dbReference type="SAM" id="MobiDB-lite"/>
    </source>
</evidence>
<keyword evidence="5" id="KW-0479">Metal-binding</keyword>
<keyword evidence="2" id="KW-0813">Transport</keyword>
<evidence type="ECO:0000256" key="10">
    <source>
        <dbReference type="ARBA" id="ARBA00023180"/>
    </source>
</evidence>
<accession>A0AA40LH14</accession>
<organism evidence="13 14">
    <name type="scientific">Cnephaeus nilssonii</name>
    <name type="common">Northern bat</name>
    <name type="synonym">Eptesicus nilssonii</name>
    <dbReference type="NCBI Taxonomy" id="3371016"/>
    <lineage>
        <taxon>Eukaryota</taxon>
        <taxon>Metazoa</taxon>
        <taxon>Chordata</taxon>
        <taxon>Craniata</taxon>
        <taxon>Vertebrata</taxon>
        <taxon>Euteleostomi</taxon>
        <taxon>Mammalia</taxon>
        <taxon>Eutheria</taxon>
        <taxon>Laurasiatheria</taxon>
        <taxon>Chiroptera</taxon>
        <taxon>Yangochiroptera</taxon>
        <taxon>Vespertilionidae</taxon>
        <taxon>Cnephaeus</taxon>
    </lineage>
</organism>
<dbReference type="FunFam" id="3.40.190.10:FF:000095">
    <property type="entry name" value="Lactotransferrin"/>
    <property type="match status" value="1"/>
</dbReference>
<comment type="caution">
    <text evidence="13">The sequence shown here is derived from an EMBL/GenBank/DDBJ whole genome shotgun (WGS) entry which is preliminary data.</text>
</comment>
<evidence type="ECO:0000256" key="4">
    <source>
        <dbReference type="ARBA" id="ARBA00022525"/>
    </source>
</evidence>
<evidence type="ECO:0000259" key="12">
    <source>
        <dbReference type="PROSITE" id="PS51408"/>
    </source>
</evidence>
<evidence type="ECO:0000313" key="13">
    <source>
        <dbReference type="EMBL" id="KAK1332430.1"/>
    </source>
</evidence>
<evidence type="ECO:0000313" key="14">
    <source>
        <dbReference type="Proteomes" id="UP001177744"/>
    </source>
</evidence>
<dbReference type="PROSITE" id="PS00205">
    <property type="entry name" value="TRANSFERRIN_LIKE_1"/>
    <property type="match status" value="2"/>
</dbReference>
<evidence type="ECO:0000256" key="6">
    <source>
        <dbReference type="ARBA" id="ARBA00022737"/>
    </source>
</evidence>
<keyword evidence="8" id="KW-0406">Ion transport</keyword>
<feature type="domain" description="Transferrin-like" evidence="12">
    <location>
        <begin position="141"/>
        <end position="465"/>
    </location>
</feature>